<dbReference type="GO" id="GO:0019068">
    <property type="term" value="P:virion assembly"/>
    <property type="evidence" value="ECO:0007669"/>
    <property type="project" value="InterPro"/>
</dbReference>
<protein>
    <submittedName>
        <fullName evidence="1">Phage portal protein</fullName>
    </submittedName>
</protein>
<dbReference type="EMBL" id="NDXW01000001">
    <property type="protein sequence ID" value="RDH43546.1"/>
    <property type="molecule type" value="Genomic_DNA"/>
</dbReference>
<dbReference type="Proteomes" id="UP000257039">
    <property type="component" value="Unassembled WGS sequence"/>
</dbReference>
<dbReference type="AlphaFoldDB" id="A0A4P9VL88"/>
<dbReference type="NCBIfam" id="TIGR01539">
    <property type="entry name" value="portal_lambda"/>
    <property type="match status" value="1"/>
</dbReference>
<evidence type="ECO:0000313" key="1">
    <source>
        <dbReference type="EMBL" id="RDH43546.1"/>
    </source>
</evidence>
<sequence length="348" mass="40248">MDSERLSNPFEQADTQRLRAGVELGPRGQATAYHIRCAHPGDVDLSLDAYLWKKVKRRKPWGRLQILHVFEPERPDQTRGINVFVSTLRNLKMLEQFQDATLQNAIVNAMYAAVIQSEFDSQTVLQALGGGESESQHMLKNYLAQVQGFHQSAHNIRYNGARIPHLFPNEKLELKTAKSNPYFENFEDTLLRHIAASLNISFEQLSRDFSKTNYSSARASMLESWKFFLSVRHIIPARFCQQIYALWLEEMINKGVIELPGNANFYQNPSAWTRCYWIAQGQTHIDGVKEVERLERLYALGVITFEEICMMLGKDYQEVLEQRQREAQEFKQYGLEYKTQIDKGAALF</sequence>
<comment type="caution">
    <text evidence="1">The sequence shown here is derived from an EMBL/GenBank/DDBJ whole genome shotgun (WGS) entry which is preliminary data.</text>
</comment>
<dbReference type="InterPro" id="IPR006429">
    <property type="entry name" value="Phage_lambda_portal"/>
</dbReference>
<evidence type="ECO:0000313" key="2">
    <source>
        <dbReference type="Proteomes" id="UP000257039"/>
    </source>
</evidence>
<dbReference type="RefSeq" id="WP_094786859.1">
    <property type="nucleotide sequence ID" value="NZ_NDXW01000001.1"/>
</dbReference>
<organism evidence="1 2">
    <name type="scientific">Zooshikella ganghwensis</name>
    <dbReference type="NCBI Taxonomy" id="202772"/>
    <lineage>
        <taxon>Bacteria</taxon>
        <taxon>Pseudomonadati</taxon>
        <taxon>Pseudomonadota</taxon>
        <taxon>Gammaproteobacteria</taxon>
        <taxon>Oceanospirillales</taxon>
        <taxon>Zooshikellaceae</taxon>
        <taxon>Zooshikella</taxon>
    </lineage>
</organism>
<name>A0A4P9VL88_9GAMM</name>
<accession>A0A4P9VL88</accession>
<reference evidence="1 2" key="1">
    <citation type="submission" date="2017-04" db="EMBL/GenBank/DDBJ databases">
        <title>Draft genome sequence of Zooshikella ganghwensis VG4 isolated from Red Sea sediments.</title>
        <authorList>
            <person name="Rehman Z."/>
            <person name="Alam I."/>
            <person name="Kamau A."/>
            <person name="Bajic V."/>
            <person name="Leiknes T."/>
        </authorList>
    </citation>
    <scope>NUCLEOTIDE SEQUENCE [LARGE SCALE GENOMIC DNA]</scope>
    <source>
        <strain evidence="1 2">VG4</strain>
    </source>
</reference>
<dbReference type="Pfam" id="PF05136">
    <property type="entry name" value="Phage_portal_2"/>
    <property type="match status" value="1"/>
</dbReference>
<dbReference type="GO" id="GO:0005198">
    <property type="term" value="F:structural molecule activity"/>
    <property type="evidence" value="ECO:0007669"/>
    <property type="project" value="InterPro"/>
</dbReference>
<keyword evidence="2" id="KW-1185">Reference proteome</keyword>
<gene>
    <name evidence="1" type="ORF">B9G39_08875</name>
</gene>
<proteinExistence type="predicted"/>